<dbReference type="InterPro" id="IPR050953">
    <property type="entry name" value="N4_N6_ade-DNA_methylase"/>
</dbReference>
<evidence type="ECO:0000256" key="4">
    <source>
        <dbReference type="ARBA" id="ARBA00022691"/>
    </source>
</evidence>
<reference evidence="9" key="1">
    <citation type="submission" date="2022-08" db="EMBL/GenBank/DDBJ databases">
        <title>Genome Sequencing of Bacteroides fragilis Group Isolates with Nanopore Technology.</title>
        <authorList>
            <person name="Tisza M.J."/>
            <person name="Smith D."/>
            <person name="Dekker J.P."/>
        </authorList>
    </citation>
    <scope>NUCLEOTIDE SEQUENCE</scope>
    <source>
        <strain evidence="9">BFG-70</strain>
    </source>
</reference>
<protein>
    <recommendedName>
        <fullName evidence="1">site-specific DNA-methyltransferase (adenine-specific)</fullName>
        <ecNumber evidence="1">2.1.1.72</ecNumber>
    </recommendedName>
</protein>
<dbReference type="EC" id="2.1.1.72" evidence="1"/>
<dbReference type="GO" id="GO:0009307">
    <property type="term" value="P:DNA restriction-modification system"/>
    <property type="evidence" value="ECO:0007669"/>
    <property type="project" value="UniProtKB-KW"/>
</dbReference>
<accession>A0AAQ2NK92</accession>
<name>A0AAQ2NK92_BACFG</name>
<keyword evidence="2" id="KW-0489">Methyltransferase</keyword>
<evidence type="ECO:0000313" key="10">
    <source>
        <dbReference type="Proteomes" id="UP001060330"/>
    </source>
</evidence>
<dbReference type="Gene3D" id="3.40.50.150">
    <property type="entry name" value="Vaccinia Virus protein VP39"/>
    <property type="match status" value="1"/>
</dbReference>
<gene>
    <name evidence="9" type="ORF">NXX45_10745</name>
</gene>
<dbReference type="InterPro" id="IPR029063">
    <property type="entry name" value="SAM-dependent_MTases_sf"/>
</dbReference>
<dbReference type="RefSeq" id="WP_008659142.1">
    <property type="nucleotide sequence ID" value="NZ_CABKOU010000002.1"/>
</dbReference>
<dbReference type="PROSITE" id="PS00092">
    <property type="entry name" value="N6_MTASE"/>
    <property type="match status" value="1"/>
</dbReference>
<dbReference type="Proteomes" id="UP001060330">
    <property type="component" value="Chromosome"/>
</dbReference>
<dbReference type="PRINTS" id="PR00507">
    <property type="entry name" value="N12N6MTFRASE"/>
</dbReference>
<dbReference type="PANTHER" id="PTHR33841">
    <property type="entry name" value="DNA METHYLTRANSFERASE YEEA-RELATED"/>
    <property type="match status" value="1"/>
</dbReference>
<dbReference type="InterPro" id="IPR002052">
    <property type="entry name" value="DNA_methylase_N6_adenine_CS"/>
</dbReference>
<dbReference type="CDD" id="cd02440">
    <property type="entry name" value="AdoMet_MTases"/>
    <property type="match status" value="1"/>
</dbReference>
<evidence type="ECO:0000256" key="2">
    <source>
        <dbReference type="ARBA" id="ARBA00022603"/>
    </source>
</evidence>
<proteinExistence type="predicted"/>
<organism evidence="9 10">
    <name type="scientific">Bacteroides fragilis</name>
    <dbReference type="NCBI Taxonomy" id="817"/>
    <lineage>
        <taxon>Bacteria</taxon>
        <taxon>Pseudomonadati</taxon>
        <taxon>Bacteroidota</taxon>
        <taxon>Bacteroidia</taxon>
        <taxon>Bacteroidales</taxon>
        <taxon>Bacteroidaceae</taxon>
        <taxon>Bacteroides</taxon>
    </lineage>
</organism>
<dbReference type="GO" id="GO:0003677">
    <property type="term" value="F:DNA binding"/>
    <property type="evidence" value="ECO:0007669"/>
    <property type="project" value="UniProtKB-KW"/>
</dbReference>
<dbReference type="GO" id="GO:0009007">
    <property type="term" value="F:site-specific DNA-methyltransferase (adenine-specific) activity"/>
    <property type="evidence" value="ECO:0007669"/>
    <property type="project" value="UniProtKB-EC"/>
</dbReference>
<dbReference type="GO" id="GO:0032259">
    <property type="term" value="P:methylation"/>
    <property type="evidence" value="ECO:0007669"/>
    <property type="project" value="UniProtKB-KW"/>
</dbReference>
<dbReference type="REBASE" id="656116">
    <property type="entry name" value="M.Bfr70ORF10745P"/>
</dbReference>
<dbReference type="InterPro" id="IPR011639">
    <property type="entry name" value="MethylTrfase_TaqI-like_dom"/>
</dbReference>
<keyword evidence="6" id="KW-0238">DNA-binding</keyword>
<dbReference type="SUPFAM" id="SSF53335">
    <property type="entry name" value="S-adenosyl-L-methionine-dependent methyltransferases"/>
    <property type="match status" value="1"/>
</dbReference>
<keyword evidence="5" id="KW-0680">Restriction system</keyword>
<evidence type="ECO:0000313" key="9">
    <source>
        <dbReference type="EMBL" id="UVR58490.1"/>
    </source>
</evidence>
<dbReference type="PANTHER" id="PTHR33841:SF6">
    <property type="entry name" value="TYPE II METHYLTRANSFERASE M.HINDII"/>
    <property type="match status" value="1"/>
</dbReference>
<sequence length="500" mass="57809">MVENQRKYQAYYTKSNSIVTYMTKLLNLNGSERILEPCAGDGVFIDSIINLFPNISIDALELSIDSVKMLLQKYRKSKSIQIRQTDYLKDTTLDDYIVKGGVYDAIIANPPYGAWREIEERKQLKDKFNGLYAKESYTLFLIHSINLLKEGGKLSFIIPDTWLNVHMHKQVRKYILTNTMITEISLFPSSFFPNVNFGYANLMIISLKKNSIIEENLNNKFNIYSNFKSVDELLKNNLSNISKVSLSQNQIFTNRDYSFVINPNEHVLNCINNNNVCIGDICDCATGFYSGDDKSFLKVLNRDIKNSKHYELVDCNKVQYNCSYRDLMGLANGKYYVPIVKGGNTKYWKSDMWFMSWTKENVNHYITNKKSRYQNSSFYFKQGIGIPMVSSSSITAALINNRLFDQSIVGVFPKNENFLYYLLAFFNSPTCNILIRTINSSTNNSSNYIKKIPFIAPSIEDLHEVTKNTKEIITRITTENLDYHNLEDKNNNIFYKIYGF</sequence>
<evidence type="ECO:0000256" key="6">
    <source>
        <dbReference type="ARBA" id="ARBA00023125"/>
    </source>
</evidence>
<keyword evidence="4" id="KW-0949">S-adenosyl-L-methionine</keyword>
<dbReference type="Pfam" id="PF07669">
    <property type="entry name" value="Eco57I"/>
    <property type="match status" value="1"/>
</dbReference>
<dbReference type="AlphaFoldDB" id="A0AAQ2NK92"/>
<evidence type="ECO:0000256" key="5">
    <source>
        <dbReference type="ARBA" id="ARBA00022747"/>
    </source>
</evidence>
<evidence type="ECO:0000259" key="8">
    <source>
        <dbReference type="Pfam" id="PF07669"/>
    </source>
</evidence>
<comment type="catalytic activity">
    <reaction evidence="7">
        <text>a 2'-deoxyadenosine in DNA + S-adenosyl-L-methionine = an N(6)-methyl-2'-deoxyadenosine in DNA + S-adenosyl-L-homocysteine + H(+)</text>
        <dbReference type="Rhea" id="RHEA:15197"/>
        <dbReference type="Rhea" id="RHEA-COMP:12418"/>
        <dbReference type="Rhea" id="RHEA-COMP:12419"/>
        <dbReference type="ChEBI" id="CHEBI:15378"/>
        <dbReference type="ChEBI" id="CHEBI:57856"/>
        <dbReference type="ChEBI" id="CHEBI:59789"/>
        <dbReference type="ChEBI" id="CHEBI:90615"/>
        <dbReference type="ChEBI" id="CHEBI:90616"/>
        <dbReference type="EC" id="2.1.1.72"/>
    </reaction>
</comment>
<evidence type="ECO:0000256" key="1">
    <source>
        <dbReference type="ARBA" id="ARBA00011900"/>
    </source>
</evidence>
<feature type="domain" description="Type II methyltransferase M.TaqI-like" evidence="8">
    <location>
        <begin position="91"/>
        <end position="187"/>
    </location>
</feature>
<dbReference type="EMBL" id="CP103216">
    <property type="protein sequence ID" value="UVR58490.1"/>
    <property type="molecule type" value="Genomic_DNA"/>
</dbReference>
<evidence type="ECO:0000256" key="3">
    <source>
        <dbReference type="ARBA" id="ARBA00022679"/>
    </source>
</evidence>
<evidence type="ECO:0000256" key="7">
    <source>
        <dbReference type="ARBA" id="ARBA00047942"/>
    </source>
</evidence>
<keyword evidence="3" id="KW-0808">Transferase</keyword>